<evidence type="ECO:0000313" key="5">
    <source>
        <dbReference type="EMBL" id="CAJ1968660.1"/>
    </source>
</evidence>
<name>A0AAD2GCP3_9STRA</name>
<dbReference type="InterPro" id="IPR018247">
    <property type="entry name" value="EF_Hand_1_Ca_BS"/>
</dbReference>
<keyword evidence="3" id="KW-0732">Signal</keyword>
<sequence length="705" mass="77920">MMKKFLASAFVASLFVSGISAMPVSCVDTLRRLLGSISPKLEDHGWAAILQSCSEIEYETSIFVHKHVFVVSTPAVKGNTDCPTIAMEHSDLFAKPTDPHFGIRSVNAHIFTLPISDLPRLSLGTFPLSEIVKAFKTVQAEVASDTHSMKSYDIIVQNCGDFPARMMSLLRVEFDQEMVQYIAKRLQQTYRTIVRNVRTSPHAASLVTDNSTLDELTDLQLLELVVESKVKHLYDSSTTPLSDTYNDPSYGHRQRVLSRVDHGPTADERRLASIECGQWYSSGCLAESDVRYDPTASNAIADQNPAWKKFEGFYEATATAYGPDGRVIEPSFLEKGATTLAPNHMPYSQAPFKMFINITLSGSRLYEQMIAVFTAPTEAFCSQPVPEGMENVISSGECGWSGTSAFYERFGTSTFEKDGSVAMLPFGSTMSGTNLDRKSYVSLPAGDSNHFSSYLEGGVLVQYASACLDAECDQLSTTIDQYNTSTLQSEEYQFLASTRIFATRLASSKQFLDALEAAYLENNVPSDQRPFDEDGCLSGYCPEESDWCEYDPECAISPYLEPEAFVVAGPVIGFVVTITLIIFLALFALHRRQMKQKEAFVRAMLASRIAEGITVSRGSRALSPDQLVAEFHKIDQDNGGTLEKEELWAFLESGQVGSMTRNDFDLLFSVIDVDRSGNVDFNEFVAFYGSAMKKNGSKEGIWSDS</sequence>
<feature type="domain" description="EF-hand" evidence="4">
    <location>
        <begin position="659"/>
        <end position="694"/>
    </location>
</feature>
<keyword evidence="2" id="KW-0472">Membrane</keyword>
<evidence type="ECO:0000256" key="2">
    <source>
        <dbReference type="SAM" id="Phobius"/>
    </source>
</evidence>
<dbReference type="PROSITE" id="PS00018">
    <property type="entry name" value="EF_HAND_1"/>
    <property type="match status" value="2"/>
</dbReference>
<accession>A0AAD2GCP3</accession>
<dbReference type="Pfam" id="PF13499">
    <property type="entry name" value="EF-hand_7"/>
    <property type="match status" value="1"/>
</dbReference>
<dbReference type="Gene3D" id="1.10.238.10">
    <property type="entry name" value="EF-hand"/>
    <property type="match status" value="1"/>
</dbReference>
<proteinExistence type="predicted"/>
<evidence type="ECO:0000313" key="6">
    <source>
        <dbReference type="Proteomes" id="UP001295423"/>
    </source>
</evidence>
<dbReference type="EMBL" id="CAKOGP040002398">
    <property type="protein sequence ID" value="CAJ1968660.1"/>
    <property type="molecule type" value="Genomic_DNA"/>
</dbReference>
<comment type="caution">
    <text evidence="5">The sequence shown here is derived from an EMBL/GenBank/DDBJ whole genome shotgun (WGS) entry which is preliminary data.</text>
</comment>
<protein>
    <recommendedName>
        <fullName evidence="4">EF-hand domain-containing protein</fullName>
    </recommendedName>
</protein>
<evidence type="ECO:0000256" key="3">
    <source>
        <dbReference type="SAM" id="SignalP"/>
    </source>
</evidence>
<keyword evidence="2" id="KW-0812">Transmembrane</keyword>
<evidence type="ECO:0000256" key="1">
    <source>
        <dbReference type="ARBA" id="ARBA00022837"/>
    </source>
</evidence>
<organism evidence="5 6">
    <name type="scientific">Cylindrotheca closterium</name>
    <dbReference type="NCBI Taxonomy" id="2856"/>
    <lineage>
        <taxon>Eukaryota</taxon>
        <taxon>Sar</taxon>
        <taxon>Stramenopiles</taxon>
        <taxon>Ochrophyta</taxon>
        <taxon>Bacillariophyta</taxon>
        <taxon>Bacillariophyceae</taxon>
        <taxon>Bacillariophycidae</taxon>
        <taxon>Bacillariales</taxon>
        <taxon>Bacillariaceae</taxon>
        <taxon>Cylindrotheca</taxon>
    </lineage>
</organism>
<gene>
    <name evidence="5" type="ORF">CYCCA115_LOCUS23341</name>
</gene>
<keyword evidence="2" id="KW-1133">Transmembrane helix</keyword>
<dbReference type="InterPro" id="IPR002048">
    <property type="entry name" value="EF_hand_dom"/>
</dbReference>
<dbReference type="CDD" id="cd00051">
    <property type="entry name" value="EFh"/>
    <property type="match status" value="1"/>
</dbReference>
<dbReference type="SUPFAM" id="SSF47473">
    <property type="entry name" value="EF-hand"/>
    <property type="match status" value="1"/>
</dbReference>
<dbReference type="InterPro" id="IPR011992">
    <property type="entry name" value="EF-hand-dom_pair"/>
</dbReference>
<dbReference type="AlphaFoldDB" id="A0AAD2GCP3"/>
<reference evidence="5" key="1">
    <citation type="submission" date="2023-08" db="EMBL/GenBank/DDBJ databases">
        <authorList>
            <person name="Audoor S."/>
            <person name="Bilcke G."/>
        </authorList>
    </citation>
    <scope>NUCLEOTIDE SEQUENCE</scope>
</reference>
<dbReference type="SMART" id="SM00054">
    <property type="entry name" value="EFh"/>
    <property type="match status" value="2"/>
</dbReference>
<dbReference type="PROSITE" id="PS50222">
    <property type="entry name" value="EF_HAND_2"/>
    <property type="match status" value="2"/>
</dbReference>
<keyword evidence="1" id="KW-0106">Calcium</keyword>
<feature type="domain" description="EF-hand" evidence="4">
    <location>
        <begin position="622"/>
        <end position="657"/>
    </location>
</feature>
<dbReference type="GO" id="GO:0005509">
    <property type="term" value="F:calcium ion binding"/>
    <property type="evidence" value="ECO:0007669"/>
    <property type="project" value="InterPro"/>
</dbReference>
<dbReference type="Proteomes" id="UP001295423">
    <property type="component" value="Unassembled WGS sequence"/>
</dbReference>
<feature type="signal peptide" evidence="3">
    <location>
        <begin position="1"/>
        <end position="21"/>
    </location>
</feature>
<keyword evidence="6" id="KW-1185">Reference proteome</keyword>
<feature type="transmembrane region" description="Helical" evidence="2">
    <location>
        <begin position="564"/>
        <end position="589"/>
    </location>
</feature>
<evidence type="ECO:0000259" key="4">
    <source>
        <dbReference type="PROSITE" id="PS50222"/>
    </source>
</evidence>
<feature type="chain" id="PRO_5041916566" description="EF-hand domain-containing protein" evidence="3">
    <location>
        <begin position="22"/>
        <end position="705"/>
    </location>
</feature>